<evidence type="ECO:0000256" key="2">
    <source>
        <dbReference type="ARBA" id="ARBA00008263"/>
    </source>
</evidence>
<evidence type="ECO:0000256" key="7">
    <source>
        <dbReference type="ARBA" id="ARBA00023235"/>
    </source>
</evidence>
<dbReference type="GO" id="GO:0003677">
    <property type="term" value="F:DNA binding"/>
    <property type="evidence" value="ECO:0007669"/>
    <property type="project" value="UniProtKB-UniRule"/>
</dbReference>
<comment type="miscellaneous">
    <text evidence="9">Few gyrases are as efficient as E.coli at forming negative supercoils. Not all organisms have 2 type II topoisomerases; in organisms with a single type II topoisomerase this enzyme also has to decatenate newly replicated chromosomes.</text>
</comment>
<dbReference type="CDD" id="cd00187">
    <property type="entry name" value="TOP4c"/>
    <property type="match status" value="1"/>
</dbReference>
<dbReference type="FunFam" id="1.10.268.10:FF:000001">
    <property type="entry name" value="DNA gyrase subunit A"/>
    <property type="match status" value="1"/>
</dbReference>
<dbReference type="AlphaFoldDB" id="A0A955IX95"/>
<evidence type="ECO:0000256" key="10">
    <source>
        <dbReference type="PROSITE-ProRule" id="PRU01384"/>
    </source>
</evidence>
<evidence type="ECO:0000256" key="1">
    <source>
        <dbReference type="ARBA" id="ARBA00000185"/>
    </source>
</evidence>
<evidence type="ECO:0000256" key="6">
    <source>
        <dbReference type="ARBA" id="ARBA00023125"/>
    </source>
</evidence>
<dbReference type="Gene3D" id="1.10.268.10">
    <property type="entry name" value="Topoisomerase, domain 3"/>
    <property type="match status" value="1"/>
</dbReference>
<dbReference type="InterPro" id="IPR002205">
    <property type="entry name" value="Topo_IIA_dom_A"/>
</dbReference>
<evidence type="ECO:0000313" key="13">
    <source>
        <dbReference type="EMBL" id="MCA9302315.1"/>
    </source>
</evidence>
<dbReference type="GO" id="GO:0005524">
    <property type="term" value="F:ATP binding"/>
    <property type="evidence" value="ECO:0007669"/>
    <property type="project" value="UniProtKB-UniRule"/>
</dbReference>
<dbReference type="PANTHER" id="PTHR43493">
    <property type="entry name" value="DNA GYRASE/TOPOISOMERASE SUBUNIT A"/>
    <property type="match status" value="1"/>
</dbReference>
<dbReference type="EMBL" id="JAGQNY010000011">
    <property type="protein sequence ID" value="MCA9302315.1"/>
    <property type="molecule type" value="Genomic_DNA"/>
</dbReference>
<feature type="short sequence motif" description="GyrA-box" evidence="9">
    <location>
        <begin position="583"/>
        <end position="589"/>
    </location>
</feature>
<evidence type="ECO:0000256" key="8">
    <source>
        <dbReference type="ARBA" id="ARBA00063644"/>
    </source>
</evidence>
<dbReference type="InterPro" id="IPR005743">
    <property type="entry name" value="GyrA"/>
</dbReference>
<dbReference type="InterPro" id="IPR050220">
    <property type="entry name" value="Type_II_DNA_Topoisomerases"/>
</dbReference>
<dbReference type="InterPro" id="IPR013757">
    <property type="entry name" value="Topo_IIA_A_a_sf"/>
</dbReference>
<comment type="function">
    <text evidence="9">A type II topoisomerase that negatively supercoils closed circular double-stranded (ds) DNA in an ATP-dependent manner to modulate DNA topology and maintain chromosomes in an underwound state. Negative supercoiling favors strand separation, and DNA replication, transcription, recombination and repair, all of which involve strand separation. Also able to catalyze the interconversion of other topological isomers of dsDNA rings, including catenanes and knotted rings. Type II topoisomerases break and join 2 DNA strands simultaneously in an ATP-dependent manner.</text>
</comment>
<dbReference type="InterPro" id="IPR035516">
    <property type="entry name" value="Gyrase/topoIV_suA_C"/>
</dbReference>
<dbReference type="Proteomes" id="UP000714817">
    <property type="component" value="Unassembled WGS sequence"/>
</dbReference>
<dbReference type="InterPro" id="IPR013758">
    <property type="entry name" value="Topo_IIA_A/C_ab"/>
</dbReference>
<comment type="subcellular location">
    <subcellularLocation>
        <location evidence="9">Cytoplasm</location>
    </subcellularLocation>
</comment>
<dbReference type="FunFam" id="3.30.1360.40:FF:000002">
    <property type="entry name" value="DNA gyrase subunit A"/>
    <property type="match status" value="1"/>
</dbReference>
<dbReference type="SUPFAM" id="SSF56719">
    <property type="entry name" value="Type II DNA topoisomerase"/>
    <property type="match status" value="1"/>
</dbReference>
<evidence type="ECO:0000313" key="14">
    <source>
        <dbReference type="Proteomes" id="UP000714817"/>
    </source>
</evidence>
<keyword evidence="3 9" id="KW-0547">Nucleotide-binding</keyword>
<dbReference type="InterPro" id="IPR013760">
    <property type="entry name" value="Topo_IIA-like_dom_sf"/>
</dbReference>
<comment type="subunit">
    <text evidence="8">Heterotetramer composed of ParC and ParE.</text>
</comment>
<dbReference type="GO" id="GO:0006265">
    <property type="term" value="P:DNA topological change"/>
    <property type="evidence" value="ECO:0007669"/>
    <property type="project" value="UniProtKB-UniRule"/>
</dbReference>
<dbReference type="GO" id="GO:0005694">
    <property type="term" value="C:chromosome"/>
    <property type="evidence" value="ECO:0007669"/>
    <property type="project" value="InterPro"/>
</dbReference>
<dbReference type="FunFam" id="2.120.10.90:FF:000005">
    <property type="entry name" value="DNA topoisomerase 4 subunit A"/>
    <property type="match status" value="1"/>
</dbReference>
<comment type="subunit">
    <text evidence="9">Heterotetramer, composed of two GyrA and two GyrB chains. In the heterotetramer, GyrA contains the active site tyrosine that forms a transient covalent intermediate with DNA, while GyrB binds cofactors and catalyzes ATP hydrolysis.</text>
</comment>
<dbReference type="HAMAP" id="MF_01897">
    <property type="entry name" value="GyrA"/>
    <property type="match status" value="1"/>
</dbReference>
<feature type="domain" description="Topo IIA-type catalytic" evidence="12">
    <location>
        <begin position="52"/>
        <end position="556"/>
    </location>
</feature>
<proteinExistence type="inferred from homology"/>
<keyword evidence="5 9" id="KW-0799">Topoisomerase</keyword>
<comment type="caution">
    <text evidence="13">The sequence shown here is derived from an EMBL/GenBank/DDBJ whole genome shotgun (WGS) entry which is preliminary data.</text>
</comment>
<comment type="similarity">
    <text evidence="2 9">Belongs to the type II topoisomerase GyrA/ParC subunit family.</text>
</comment>
<keyword evidence="7 9" id="KW-0413">Isomerase</keyword>
<dbReference type="PROSITE" id="PS52040">
    <property type="entry name" value="TOPO_IIA"/>
    <property type="match status" value="1"/>
</dbReference>
<comment type="catalytic activity">
    <reaction evidence="1 9 10">
        <text>ATP-dependent breakage, passage and rejoining of double-stranded DNA.</text>
        <dbReference type="EC" id="5.6.2.2"/>
    </reaction>
</comment>
<reference evidence="13" key="2">
    <citation type="journal article" date="2021" name="Microbiome">
        <title>Successional dynamics and alternative stable states in a saline activated sludge microbial community over 9 years.</title>
        <authorList>
            <person name="Wang Y."/>
            <person name="Ye J."/>
            <person name="Ju F."/>
            <person name="Liu L."/>
            <person name="Boyd J.A."/>
            <person name="Deng Y."/>
            <person name="Parks D.H."/>
            <person name="Jiang X."/>
            <person name="Yin X."/>
            <person name="Woodcroft B.J."/>
            <person name="Tyson G.W."/>
            <person name="Hugenholtz P."/>
            <person name="Polz M.F."/>
            <person name="Zhang T."/>
        </authorList>
    </citation>
    <scope>NUCLEOTIDE SEQUENCE</scope>
    <source>
        <strain evidence="13">HKST-UBA80</strain>
    </source>
</reference>
<evidence type="ECO:0000256" key="5">
    <source>
        <dbReference type="ARBA" id="ARBA00023029"/>
    </source>
</evidence>
<dbReference type="GO" id="GO:0006261">
    <property type="term" value="P:DNA-templated DNA replication"/>
    <property type="evidence" value="ECO:0007669"/>
    <property type="project" value="UniProtKB-UniRule"/>
</dbReference>
<dbReference type="SUPFAM" id="SSF101904">
    <property type="entry name" value="GyrA/ParC C-terminal domain-like"/>
    <property type="match status" value="1"/>
</dbReference>
<dbReference type="InterPro" id="IPR006691">
    <property type="entry name" value="GyrA/parC_rep"/>
</dbReference>
<accession>A0A955IX95</accession>
<dbReference type="SMART" id="SM00434">
    <property type="entry name" value="TOP4c"/>
    <property type="match status" value="1"/>
</dbReference>
<evidence type="ECO:0000256" key="9">
    <source>
        <dbReference type="HAMAP-Rule" id="MF_01897"/>
    </source>
</evidence>
<keyword evidence="9" id="KW-0963">Cytoplasm</keyword>
<feature type="active site" description="O-(5'-phospho-DNA)-tyrosine intermediate" evidence="9 10">
    <location>
        <position position="140"/>
    </location>
</feature>
<keyword evidence="6 9" id="KW-0238">DNA-binding</keyword>
<keyword evidence="11" id="KW-0175">Coiled coil</keyword>
<keyword evidence="4 9" id="KW-0067">ATP-binding</keyword>
<protein>
    <recommendedName>
        <fullName evidence="9">DNA gyrase subunit A</fullName>
        <ecNumber evidence="9">5.6.2.2</ecNumber>
    </recommendedName>
</protein>
<dbReference type="GO" id="GO:0034335">
    <property type="term" value="F:DNA negative supercoiling activity"/>
    <property type="evidence" value="ECO:0007669"/>
    <property type="project" value="UniProtKB-ARBA"/>
</dbReference>
<evidence type="ECO:0000256" key="11">
    <source>
        <dbReference type="SAM" id="Coils"/>
    </source>
</evidence>
<organism evidence="13 14">
    <name type="scientific">candidate division WWE3 bacterium</name>
    <dbReference type="NCBI Taxonomy" id="2053526"/>
    <lineage>
        <taxon>Bacteria</taxon>
        <taxon>Katanobacteria</taxon>
    </lineage>
</organism>
<dbReference type="Pfam" id="PF00521">
    <property type="entry name" value="DNA_topoisoIV"/>
    <property type="match status" value="2"/>
</dbReference>
<sequence>MADEEIKTIAENSDDDVLNEQLDPTIIKADISKEMQKAYLDYAMSVIVSRALPDVRDGLKPVQRRIIYAMQDQNMQVSGKFHKCAAVVGEVMKKYHPHGDASIYDALVRMGQDFTLRYPLIFPQGNFGSIDGDSPAAFRYTECKLQKIAEELYKDIDKETVNHVVNDLQVEEPVYLPSVLPNLLLNGVTGIAVGMATNIPPHNLGEIIDGLELLINKATNIGPEPTDEDIIDVIDSKEPDSPALLNYRLKVTKTDFVSAATVEDLTQFIKGPDFPTGGTIYDQKEILQMYATGRGRVVTRAKMEIEETKAGRTRIIVTEIPYQVIKATLVSKIAALVHEKKIKDIAELRDESNREGMRIVIELKKDAIVKKVQNQLYKYTPLQNTFNTNMVALLNGEPKLMTLKIILEEFLKHRQEIVVKRTLFLLKKVKSREHVLQGLKIALDNLDEVIKLIRASKDAETAKTGLMSKFALSHIQAQAILDMQLRKLAALERKKIEDELAEIVNTIEGFEALLGSPQLIINEVKNELLEIKQKYADERHTKVVKGKIGEIADEDLIPNEQCIITISENGYIKRLNENIYKKQGRGGKGVKGQELKEEDVVNTIRLCETHDYALFFTNTGKVYKLRIWEIPETGKSSKGTALVNFLNIRQSEYVQSMLTLTPAQMEAEQGFIFFGTELGRVKKTSMNDFANIRTSGIIAINLTEGDNLAWVRITKGQDDIILTTKMGMSIRFNENDVRQMGRAAAGVTGIKFKKKGDSVIGMVRVPQDKEQKDFKLLVVSSKGMGKKTDLSEYKKQNRGGSGILTYKVSDKTGDLIAARMINTTVENDIIIATRTGKFIRLDEEQLPTLGRATQGVKLIRLNDGDGVTSVAVVSENEEE</sequence>
<dbReference type="GO" id="GO:0005737">
    <property type="term" value="C:cytoplasm"/>
    <property type="evidence" value="ECO:0007669"/>
    <property type="project" value="UniProtKB-SubCell"/>
</dbReference>
<feature type="coiled-coil region" evidence="11">
    <location>
        <begin position="493"/>
        <end position="541"/>
    </location>
</feature>
<dbReference type="EC" id="5.6.2.2" evidence="9"/>
<name>A0A955IX95_UNCKA</name>
<gene>
    <name evidence="9" type="primary">gyrA</name>
    <name evidence="13" type="ORF">KDA10_03090</name>
</gene>
<dbReference type="Gene3D" id="2.120.10.90">
    <property type="entry name" value="DNA gyrase/topoisomerase IV, subunit A, C-terminal"/>
    <property type="match status" value="1"/>
</dbReference>
<dbReference type="GO" id="GO:0009330">
    <property type="term" value="C:DNA topoisomerase type II (double strand cut, ATP-hydrolyzing) complex"/>
    <property type="evidence" value="ECO:0007669"/>
    <property type="project" value="TreeGrafter"/>
</dbReference>
<dbReference type="Pfam" id="PF03989">
    <property type="entry name" value="DNA_gyraseA_C"/>
    <property type="match status" value="6"/>
</dbReference>
<dbReference type="PANTHER" id="PTHR43493:SF5">
    <property type="entry name" value="DNA GYRASE SUBUNIT A, CHLOROPLASTIC_MITOCHONDRIAL"/>
    <property type="match status" value="1"/>
</dbReference>
<dbReference type="Gene3D" id="3.90.199.10">
    <property type="entry name" value="Topoisomerase II, domain 5"/>
    <property type="match status" value="1"/>
</dbReference>
<evidence type="ECO:0000259" key="12">
    <source>
        <dbReference type="PROSITE" id="PS52040"/>
    </source>
</evidence>
<evidence type="ECO:0000256" key="3">
    <source>
        <dbReference type="ARBA" id="ARBA00022741"/>
    </source>
</evidence>
<evidence type="ECO:0000256" key="4">
    <source>
        <dbReference type="ARBA" id="ARBA00022840"/>
    </source>
</evidence>
<reference evidence="13" key="1">
    <citation type="submission" date="2020-04" db="EMBL/GenBank/DDBJ databases">
        <authorList>
            <person name="Zhang T."/>
        </authorList>
    </citation>
    <scope>NUCLEOTIDE SEQUENCE</scope>
    <source>
        <strain evidence="13">HKST-UBA80</strain>
    </source>
</reference>